<comment type="caution">
    <text evidence="1">The sequence shown here is derived from an EMBL/GenBank/DDBJ whole genome shotgun (WGS) entry which is preliminary data.</text>
</comment>
<dbReference type="PANTHER" id="PTHR31431:SF1">
    <property type="entry name" value="NUCLEOPORIN NUP188"/>
    <property type="match status" value="1"/>
</dbReference>
<dbReference type="GO" id="GO:0044611">
    <property type="term" value="C:nuclear pore inner ring"/>
    <property type="evidence" value="ECO:0007669"/>
    <property type="project" value="TreeGrafter"/>
</dbReference>
<protein>
    <recommendedName>
        <fullName evidence="3">Nucleoporin NUP188 homolog</fullName>
    </recommendedName>
</protein>
<evidence type="ECO:0000313" key="2">
    <source>
        <dbReference type="Proteomes" id="UP001345219"/>
    </source>
</evidence>
<accession>A0AAN7GYF7</accession>
<keyword evidence="2" id="KW-1185">Reference proteome</keyword>
<sequence>MASVKSADASLWWDPFSALLTELENVPLSSDLPPQLLNKMKENRAWFIDTLSMFKPSNKRSRESLNSEKLKIGSHELAVKSEIKDKALQISNTLGLDEVQSYILVERSIEHVVLPPDSMVQDFLHLTLLQYYIERQCLLKCTRRILMHALCIEGGYKGHNALQKEVLELVSAGLDSKLVSLLDSLLSSTYSEQMEVDLFNLWAEQTLIEDNLVLEILFIIYYEPFCTCNAEKWKKFCLMYKGISSGSYHFDKLTVSAEALHLSQNAKIQLLFILIEALDLESLLQMLHDETPFRLAVFAFSFSDIQEMDAIVSSISTSDMKDAGPLFLAWAVFVSLVMSLSESEENSVLTDIDHAGYVHQAFEAASMNFFMNVLQNVIVKESDGCLAGYRSVLRTLISAFIASYEINNLMEGSTLNLILGIICKIYRGEESLCEQFWDKESFVDGPIRCLLSNMENEFPHKTMELVQLLSSLCDGHWPAECVYNFLDKSVGISSLFEITDGSLVDDASQVVETDFPLHVPGVESLLIPSKTRGHILRVVDRNFVIVRWEYEQSGILVLLLRLAQHLYMDKSEEAFHILDLLNRMVSFNMGLCFSLMNLKASLYLEATHSDMQTGQNMWAVEVISSLLRNMHLYPVYAAMIAMGVNILAMMLKCFPSGVAAVVLKVDMFDVGSTTNPFVVECNASSSSWFLSGRLAKMLLIDCEHNDYDCSLAISVLQFTNQLVESGLESDAINAFIVFSLQYIFVNHEYWKYKMRCVRWRVTLKALELVRACITSFSYSNRFGEVIQNILLSDSSIHSTFFRIVCTTSQSLEQLHISRLIDVVEIEGLQLAIHSVLDVLHIMLSKWSKDIFSSLPMFHQAMLSSSTKPMPVSAAVISLISYSRIPAIQVASARVLSSILTIANDMQHHFSGIAFFTPDDKEIMDLRNAISYILMEPSLLDDDLFSAVMDLLNSAARYQPAFLLALIDVKECTDVQADDTVSVKRPENASSSPTAFKSSSILDAVLQYVNKSAELLKSKPEILLNVLGFLKALWEGAAQYPAIVEKLKITGNLWKHLAGSVLSVLVENQRPGEWREKDTLILTYSFHCQNAILEVMAYDIFLQKKLSHAASITKQVAESKENCVSIEKSTAAENSSANILLQWSEKSILVDMVKIYSSCEYDSEVTYRAKIATSLFAVHAMMKTTSCDAGSLSVSLLNQINAIYKELRSQPAFSELVVQYSKHGYSKDKELENLVLNDLYYHLKGEFEGRKIEPGPFQELFLFLVRSNAWQIYYGQNYEIKFLESLKDINLFDTVKIRANMRLDLWDYSNWKASKVIAETMLEYLDKTNCMVKFSASKLFALRALTTLFAVCKDDSLEKKTATGRGIPDNLILSCIDRTCESIQFTLQSLAPAMEASEDSLNFLAAQAELMIHLIRRLLKRPPLSACLVVMKTSGSALKVLCDIKPAVKYLKTTMKLAVMLLLLSLELSCNYFSNGAFHKDSVEEATEFSNLCLGHLPLLCICLTIPELGTLTLTAINLVLRNFLMPNTWFPIIQAHLPLQHIISSLRDRNYPIPSTIVLNFLLTLARVRGGAEMLLSSGLFSSLRALFSGINDERNLHILSDESGSYDHVWGLGLAVIAAMIYSLEDSSRIKVLKNEIPYFFLDKAHLVSYYLSAPDFPSDDQDKKRPRAQRTLNSLTSLKETEHVLMLMCVGARHWDSWMKSMEDMDPQLREKSIHLLAFISRGNQRFGESLGRSAPLLCPPVHKAEMDDSKKPPFVNSKNGWFSLSRFGCLPVSKFSPVSTSVMAIAVKSETPEKSETLPATGFSDTVAVQIYRITFLLLKFLCLQAEGAAKRAEEVGFIDLIHFPELPMPEILHGLQDQAISIVTEIGDGNKAKEMNPEVSSISLLLLQIMEMALYLELCVLQICGIRPVLGRVEDFSKGVKPFIRALEGQDFLKTHLSSLKRIISLVYPGLLQAEGLL</sequence>
<gene>
    <name evidence="1" type="ORF">SAY87_025646</name>
</gene>
<dbReference type="InterPro" id="IPR044840">
    <property type="entry name" value="Nup188"/>
</dbReference>
<proteinExistence type="predicted"/>
<dbReference type="EMBL" id="JAXIOK010000020">
    <property type="protein sequence ID" value="KAK4746609.1"/>
    <property type="molecule type" value="Genomic_DNA"/>
</dbReference>
<dbReference type="GO" id="GO:0017056">
    <property type="term" value="F:structural constituent of nuclear pore"/>
    <property type="evidence" value="ECO:0007669"/>
    <property type="project" value="InterPro"/>
</dbReference>
<dbReference type="GO" id="GO:0006405">
    <property type="term" value="P:RNA export from nucleus"/>
    <property type="evidence" value="ECO:0007669"/>
    <property type="project" value="TreeGrafter"/>
</dbReference>
<dbReference type="PANTHER" id="PTHR31431">
    <property type="entry name" value="NUCLEOPORIN NUP188 HOMOLOG"/>
    <property type="match status" value="1"/>
</dbReference>
<dbReference type="GO" id="GO:0006606">
    <property type="term" value="P:protein import into nucleus"/>
    <property type="evidence" value="ECO:0007669"/>
    <property type="project" value="TreeGrafter"/>
</dbReference>
<evidence type="ECO:0008006" key="3">
    <source>
        <dbReference type="Google" id="ProtNLM"/>
    </source>
</evidence>
<evidence type="ECO:0000313" key="1">
    <source>
        <dbReference type="EMBL" id="KAK4746609.1"/>
    </source>
</evidence>
<name>A0AAN7GYF7_9MYRT</name>
<organism evidence="1 2">
    <name type="scientific">Trapa incisa</name>
    <dbReference type="NCBI Taxonomy" id="236973"/>
    <lineage>
        <taxon>Eukaryota</taxon>
        <taxon>Viridiplantae</taxon>
        <taxon>Streptophyta</taxon>
        <taxon>Embryophyta</taxon>
        <taxon>Tracheophyta</taxon>
        <taxon>Spermatophyta</taxon>
        <taxon>Magnoliopsida</taxon>
        <taxon>eudicotyledons</taxon>
        <taxon>Gunneridae</taxon>
        <taxon>Pentapetalae</taxon>
        <taxon>rosids</taxon>
        <taxon>malvids</taxon>
        <taxon>Myrtales</taxon>
        <taxon>Lythraceae</taxon>
        <taxon>Trapa</taxon>
    </lineage>
</organism>
<dbReference type="Proteomes" id="UP001345219">
    <property type="component" value="Chromosome 20"/>
</dbReference>
<reference evidence="1 2" key="1">
    <citation type="journal article" date="2023" name="Hortic Res">
        <title>Pangenome of water caltrop reveals structural variations and asymmetric subgenome divergence after allopolyploidization.</title>
        <authorList>
            <person name="Zhang X."/>
            <person name="Chen Y."/>
            <person name="Wang L."/>
            <person name="Yuan Y."/>
            <person name="Fang M."/>
            <person name="Shi L."/>
            <person name="Lu R."/>
            <person name="Comes H.P."/>
            <person name="Ma Y."/>
            <person name="Chen Y."/>
            <person name="Huang G."/>
            <person name="Zhou Y."/>
            <person name="Zheng Z."/>
            <person name="Qiu Y."/>
        </authorList>
    </citation>
    <scope>NUCLEOTIDE SEQUENCE [LARGE SCALE GENOMIC DNA]</scope>
    <source>
        <tissue evidence="1">Roots</tissue>
    </source>
</reference>